<dbReference type="EMBL" id="VAFL01000014">
    <property type="protein sequence ID" value="TKW65364.1"/>
    <property type="molecule type" value="Genomic_DNA"/>
</dbReference>
<dbReference type="PANTHER" id="PTHR32309">
    <property type="entry name" value="TYROSINE-PROTEIN KINASE"/>
    <property type="match status" value="1"/>
</dbReference>
<dbReference type="GO" id="GO:0004713">
    <property type="term" value="F:protein tyrosine kinase activity"/>
    <property type="evidence" value="ECO:0007669"/>
    <property type="project" value="TreeGrafter"/>
</dbReference>
<evidence type="ECO:0000256" key="2">
    <source>
        <dbReference type="SAM" id="Phobius"/>
    </source>
</evidence>
<keyword evidence="2" id="KW-0472">Membrane</keyword>
<proteinExistence type="predicted"/>
<comment type="caution">
    <text evidence="3">The sequence shown here is derived from an EMBL/GenBank/DDBJ whole genome shotgun (WGS) entry which is preliminary data.</text>
</comment>
<dbReference type="Proteomes" id="UP000315344">
    <property type="component" value="Unassembled WGS sequence"/>
</dbReference>
<protein>
    <submittedName>
        <fullName evidence="3">Capsule biosynthesis protein</fullName>
    </submittedName>
</protein>
<dbReference type="GO" id="GO:0005886">
    <property type="term" value="C:plasma membrane"/>
    <property type="evidence" value="ECO:0007669"/>
    <property type="project" value="TreeGrafter"/>
</dbReference>
<dbReference type="PANTHER" id="PTHR32309:SF13">
    <property type="entry name" value="FERRIC ENTEROBACTIN TRANSPORT PROTEIN FEPE"/>
    <property type="match status" value="1"/>
</dbReference>
<accession>A0A533I4P6</accession>
<feature type="transmembrane region" description="Helical" evidence="2">
    <location>
        <begin position="340"/>
        <end position="360"/>
    </location>
</feature>
<evidence type="ECO:0000313" key="3">
    <source>
        <dbReference type="EMBL" id="TKW65364.1"/>
    </source>
</evidence>
<name>A0A533I4P6_PARDE</name>
<keyword evidence="2" id="KW-0812">Transmembrane</keyword>
<keyword evidence="1" id="KW-0175">Coiled coil</keyword>
<gene>
    <name evidence="3" type="ORF">DI616_15580</name>
</gene>
<keyword evidence="2" id="KW-1133">Transmembrane helix</keyword>
<dbReference type="AlphaFoldDB" id="A0A533I4P6"/>
<evidence type="ECO:0000313" key="4">
    <source>
        <dbReference type="Proteomes" id="UP000315344"/>
    </source>
</evidence>
<sequence length="366" mass="40836">MARTVILASFLIMVIAPTIVWAWYLWARAQDQYVATVGFSVRKEEADPTLDILGGLSQLTGSTTASDPDILYDFLRSQDIVSTINEQMDLVGKFSAPHDIDPIFAYDADGSLEDLTQYWRKQVKVDYDSSSKLITLTVMAFSAEDALQIATAAFDESSRTINRLSDIARDDATRFSRDELEKAQDNLTETRLAMTAFRMRTQIVDPAADLAGQMTVLSTLQSQLVEANVALDTLRETARDDDTRVVQGQRRINALQAQIDAERAKFGATGEGPNGESYAQMMAEYEELAADAQFAETTYRSAQASYEAALAEGQRQSRYLAAHIEPRLPEAAQLPNRPALLMRIFAILLLGWAVLLLFYYSVRDRR</sequence>
<organism evidence="3 4">
    <name type="scientific">Paracoccus denitrificans</name>
    <dbReference type="NCBI Taxonomy" id="266"/>
    <lineage>
        <taxon>Bacteria</taxon>
        <taxon>Pseudomonadati</taxon>
        <taxon>Pseudomonadota</taxon>
        <taxon>Alphaproteobacteria</taxon>
        <taxon>Rhodobacterales</taxon>
        <taxon>Paracoccaceae</taxon>
        <taxon>Paracoccus</taxon>
    </lineage>
</organism>
<feature type="coiled-coil region" evidence="1">
    <location>
        <begin position="217"/>
        <end position="298"/>
    </location>
</feature>
<reference evidence="3 4" key="1">
    <citation type="journal article" date="2017" name="Nat. Commun.">
        <title>In situ click chemistry generation of cyclooxygenase-2 inhibitors.</title>
        <authorList>
            <person name="Bhardwaj A."/>
            <person name="Kaur J."/>
            <person name="Wuest M."/>
            <person name="Wuest F."/>
        </authorList>
    </citation>
    <scope>NUCLEOTIDE SEQUENCE [LARGE SCALE GENOMIC DNA]</scope>
    <source>
        <strain evidence="3">S2_012_000_R3_94</strain>
    </source>
</reference>
<evidence type="ECO:0000256" key="1">
    <source>
        <dbReference type="SAM" id="Coils"/>
    </source>
</evidence>
<dbReference type="InterPro" id="IPR050445">
    <property type="entry name" value="Bact_polysacc_biosynth/exp"/>
</dbReference>